<dbReference type="Gene3D" id="1.10.238.10">
    <property type="entry name" value="EF-hand"/>
    <property type="match status" value="4"/>
</dbReference>
<organism evidence="6 7">
    <name type="scientific">Mythimna separata</name>
    <name type="common">Oriental armyworm</name>
    <name type="synonym">Pseudaletia separata</name>
    <dbReference type="NCBI Taxonomy" id="271217"/>
    <lineage>
        <taxon>Eukaryota</taxon>
        <taxon>Metazoa</taxon>
        <taxon>Ecdysozoa</taxon>
        <taxon>Arthropoda</taxon>
        <taxon>Hexapoda</taxon>
        <taxon>Insecta</taxon>
        <taxon>Pterygota</taxon>
        <taxon>Neoptera</taxon>
        <taxon>Endopterygota</taxon>
        <taxon>Lepidoptera</taxon>
        <taxon>Glossata</taxon>
        <taxon>Ditrysia</taxon>
        <taxon>Noctuoidea</taxon>
        <taxon>Noctuidae</taxon>
        <taxon>Noctuinae</taxon>
        <taxon>Hadenini</taxon>
        <taxon>Mythimna</taxon>
    </lineage>
</organism>
<feature type="region of interest" description="Disordered" evidence="4">
    <location>
        <begin position="383"/>
        <end position="407"/>
    </location>
</feature>
<dbReference type="CDD" id="cd00051">
    <property type="entry name" value="EFh"/>
    <property type="match status" value="5"/>
</dbReference>
<dbReference type="GO" id="GO:0005509">
    <property type="term" value="F:calcium ion binding"/>
    <property type="evidence" value="ECO:0007669"/>
    <property type="project" value="InterPro"/>
</dbReference>
<dbReference type="Proteomes" id="UP001231518">
    <property type="component" value="Chromosome 30"/>
</dbReference>
<feature type="compositionally biased region" description="Basic and acidic residues" evidence="4">
    <location>
        <begin position="439"/>
        <end position="448"/>
    </location>
</feature>
<evidence type="ECO:0000313" key="7">
    <source>
        <dbReference type="Proteomes" id="UP001231518"/>
    </source>
</evidence>
<feature type="domain" description="EF-hand" evidence="5">
    <location>
        <begin position="106"/>
        <end position="141"/>
    </location>
</feature>
<dbReference type="PANTHER" id="PTHR23055">
    <property type="entry name" value="CALCIUM BINDING PROTEINS"/>
    <property type="match status" value="1"/>
</dbReference>
<gene>
    <name evidence="6" type="ORF">PYW07_012838</name>
</gene>
<dbReference type="PROSITE" id="PS50222">
    <property type="entry name" value="EF_HAND_2"/>
    <property type="match status" value="5"/>
</dbReference>
<dbReference type="PRINTS" id="PR00450">
    <property type="entry name" value="RECOVERIN"/>
</dbReference>
<dbReference type="PANTHER" id="PTHR23055:SF185">
    <property type="entry name" value="NEUROCALCIN HOMOLOG-LIKE PROTEIN"/>
    <property type="match status" value="1"/>
</dbReference>
<dbReference type="InterPro" id="IPR002048">
    <property type="entry name" value="EF_hand_dom"/>
</dbReference>
<keyword evidence="2" id="KW-0677">Repeat</keyword>
<feature type="domain" description="EF-hand" evidence="5">
    <location>
        <begin position="327"/>
        <end position="362"/>
    </location>
</feature>
<dbReference type="PROSITE" id="PS00018">
    <property type="entry name" value="EF_HAND_1"/>
    <property type="match status" value="5"/>
</dbReference>
<dbReference type="AlphaFoldDB" id="A0AAD8DL70"/>
<dbReference type="SUPFAM" id="SSF47473">
    <property type="entry name" value="EF-hand"/>
    <property type="match status" value="2"/>
</dbReference>
<feature type="compositionally biased region" description="Basic and acidic residues" evidence="4">
    <location>
        <begin position="478"/>
        <end position="492"/>
    </location>
</feature>
<keyword evidence="1" id="KW-0479">Metal-binding</keyword>
<proteinExistence type="predicted"/>
<evidence type="ECO:0000259" key="5">
    <source>
        <dbReference type="PROSITE" id="PS50222"/>
    </source>
</evidence>
<feature type="compositionally biased region" description="Polar residues" evidence="4">
    <location>
        <begin position="383"/>
        <end position="401"/>
    </location>
</feature>
<evidence type="ECO:0000256" key="2">
    <source>
        <dbReference type="ARBA" id="ARBA00022737"/>
    </source>
</evidence>
<feature type="domain" description="EF-hand" evidence="5">
    <location>
        <begin position="220"/>
        <end position="255"/>
    </location>
</feature>
<dbReference type="EMBL" id="JARGEI010000028">
    <property type="protein sequence ID" value="KAJ8706760.1"/>
    <property type="molecule type" value="Genomic_DNA"/>
</dbReference>
<evidence type="ECO:0000256" key="1">
    <source>
        <dbReference type="ARBA" id="ARBA00022723"/>
    </source>
</evidence>
<comment type="caution">
    <text evidence="6">The sequence shown here is derived from an EMBL/GenBank/DDBJ whole genome shotgun (WGS) entry which is preliminary data.</text>
</comment>
<feature type="region of interest" description="Disordered" evidence="4">
    <location>
        <begin position="423"/>
        <end position="528"/>
    </location>
</feature>
<protein>
    <recommendedName>
        <fullName evidence="5">EF-hand domain-containing protein</fullName>
    </recommendedName>
</protein>
<keyword evidence="7" id="KW-1185">Reference proteome</keyword>
<accession>A0AAD8DL70</accession>
<reference evidence="6" key="1">
    <citation type="submission" date="2023-03" db="EMBL/GenBank/DDBJ databases">
        <title>Chromosome-level genomes of two armyworms, Mythimna separata and Mythimna loreyi, provide insights into the biosynthesis and reception of sex pheromones.</title>
        <authorList>
            <person name="Zhao H."/>
        </authorList>
    </citation>
    <scope>NUCLEOTIDE SEQUENCE</scope>
    <source>
        <strain evidence="6">BeijingLab</strain>
        <tissue evidence="6">Pupa</tissue>
    </source>
</reference>
<evidence type="ECO:0000313" key="6">
    <source>
        <dbReference type="EMBL" id="KAJ8706760.1"/>
    </source>
</evidence>
<feature type="compositionally biased region" description="Low complexity" evidence="4">
    <location>
        <begin position="455"/>
        <end position="477"/>
    </location>
</feature>
<feature type="domain" description="EF-hand" evidence="5">
    <location>
        <begin position="279"/>
        <end position="314"/>
    </location>
</feature>
<dbReference type="InterPro" id="IPR028846">
    <property type="entry name" value="Recoverin"/>
</dbReference>
<dbReference type="SMART" id="SM00054">
    <property type="entry name" value="EFh"/>
    <property type="match status" value="6"/>
</dbReference>
<dbReference type="InterPro" id="IPR018247">
    <property type="entry name" value="EF_Hand_1_Ca_BS"/>
</dbReference>
<evidence type="ECO:0000256" key="4">
    <source>
        <dbReference type="SAM" id="MobiDB-lite"/>
    </source>
</evidence>
<name>A0AAD8DL70_MYTSE</name>
<sequence>MVEEECEESIFPTGVVRHRPEPPGTLAQSTRFTAHEIKLMYRGFKQECPSGVVDEETFKNIFCQFFPLGDATQYAHYVFKTIKHKQSGKVNFEEFLDILSRVARGSVQEKLSWVFTLYDVDGDGRISRSEMLAVVQAIYELLGRAAAPPVHSTAAKDHVDRIFHVMQEKLSWVFTLYDVDGDGRISRSEMLAVVQAIYELLGRAAAPPVHSTAAKDHVDRIFHKLSWVFTLYDVDGDGRISRSEMLAVVQAIYELLGRAAAPPVHSTAAKDHVDRIFHVTQEKLSWVFTLYDVDGDGHISRSEMLAVVQAIYELLGRAAAPPVHSTAAKDHVDRIFHLMDTNCDGVVTPDELARWCSRDPALLNSLETMDTVLSDSARASCSTAADNCSPSPSGLPTTHSATFAPPHQIDKDRTSIESYAPQLHPHKDRSMSESFASVETHDRDRSIVESECESGIDSVAASSSTSGVKSVVSSGIGKSEEEKLEKREEKKKQPPPVPARVIACITEETVQRKVKRRPRRSSSPQLPR</sequence>
<dbReference type="Pfam" id="PF13833">
    <property type="entry name" value="EF-hand_8"/>
    <property type="match status" value="1"/>
</dbReference>
<keyword evidence="3" id="KW-0106">Calcium</keyword>
<evidence type="ECO:0000256" key="3">
    <source>
        <dbReference type="ARBA" id="ARBA00022837"/>
    </source>
</evidence>
<dbReference type="Pfam" id="PF13499">
    <property type="entry name" value="EF-hand_7"/>
    <property type="match status" value="2"/>
</dbReference>
<dbReference type="InterPro" id="IPR011992">
    <property type="entry name" value="EF-hand-dom_pair"/>
</dbReference>
<feature type="domain" description="EF-hand" evidence="5">
    <location>
        <begin position="165"/>
        <end position="200"/>
    </location>
</feature>